<evidence type="ECO:0000313" key="3">
    <source>
        <dbReference type="Proteomes" id="UP001321760"/>
    </source>
</evidence>
<keyword evidence="1" id="KW-0732">Signal</keyword>
<dbReference type="AlphaFoldDB" id="A0AAV9GQE2"/>
<organism evidence="2 3">
    <name type="scientific">Podospora aff. communis PSN243</name>
    <dbReference type="NCBI Taxonomy" id="3040156"/>
    <lineage>
        <taxon>Eukaryota</taxon>
        <taxon>Fungi</taxon>
        <taxon>Dikarya</taxon>
        <taxon>Ascomycota</taxon>
        <taxon>Pezizomycotina</taxon>
        <taxon>Sordariomycetes</taxon>
        <taxon>Sordariomycetidae</taxon>
        <taxon>Sordariales</taxon>
        <taxon>Podosporaceae</taxon>
        <taxon>Podospora</taxon>
    </lineage>
</organism>
<name>A0AAV9GQE2_9PEZI</name>
<comment type="caution">
    <text evidence="2">The sequence shown here is derived from an EMBL/GenBank/DDBJ whole genome shotgun (WGS) entry which is preliminary data.</text>
</comment>
<keyword evidence="3" id="KW-1185">Reference proteome</keyword>
<reference evidence="2" key="2">
    <citation type="submission" date="2023-05" db="EMBL/GenBank/DDBJ databases">
        <authorList>
            <consortium name="Lawrence Berkeley National Laboratory"/>
            <person name="Steindorff A."/>
            <person name="Hensen N."/>
            <person name="Bonometti L."/>
            <person name="Westerberg I."/>
            <person name="Brannstrom I.O."/>
            <person name="Guillou S."/>
            <person name="Cros-Aarteil S."/>
            <person name="Calhoun S."/>
            <person name="Haridas S."/>
            <person name="Kuo A."/>
            <person name="Mondo S."/>
            <person name="Pangilinan J."/>
            <person name="Riley R."/>
            <person name="Labutti K."/>
            <person name="Andreopoulos B."/>
            <person name="Lipzen A."/>
            <person name="Chen C."/>
            <person name="Yanf M."/>
            <person name="Daum C."/>
            <person name="Ng V."/>
            <person name="Clum A."/>
            <person name="Ohm R."/>
            <person name="Martin F."/>
            <person name="Silar P."/>
            <person name="Natvig D."/>
            <person name="Lalanne C."/>
            <person name="Gautier V."/>
            <person name="Ament-Velasquez S.L."/>
            <person name="Kruys A."/>
            <person name="Hutchinson M.I."/>
            <person name="Powell A.J."/>
            <person name="Barry K."/>
            <person name="Miller A.N."/>
            <person name="Grigoriev I.V."/>
            <person name="Debuchy R."/>
            <person name="Gladieux P."/>
            <person name="Thoren M.H."/>
            <person name="Johannesson H."/>
        </authorList>
    </citation>
    <scope>NUCLEOTIDE SEQUENCE</scope>
    <source>
        <strain evidence="2">PSN243</strain>
    </source>
</reference>
<dbReference type="Proteomes" id="UP001321760">
    <property type="component" value="Unassembled WGS sequence"/>
</dbReference>
<gene>
    <name evidence="2" type="ORF">QBC34DRAFT_75801</name>
</gene>
<reference evidence="2" key="1">
    <citation type="journal article" date="2023" name="Mol. Phylogenet. Evol.">
        <title>Genome-scale phylogeny and comparative genomics of the fungal order Sordariales.</title>
        <authorList>
            <person name="Hensen N."/>
            <person name="Bonometti L."/>
            <person name="Westerberg I."/>
            <person name="Brannstrom I.O."/>
            <person name="Guillou S."/>
            <person name="Cros-Aarteil S."/>
            <person name="Calhoun S."/>
            <person name="Haridas S."/>
            <person name="Kuo A."/>
            <person name="Mondo S."/>
            <person name="Pangilinan J."/>
            <person name="Riley R."/>
            <person name="LaButti K."/>
            <person name="Andreopoulos B."/>
            <person name="Lipzen A."/>
            <person name="Chen C."/>
            <person name="Yan M."/>
            <person name="Daum C."/>
            <person name="Ng V."/>
            <person name="Clum A."/>
            <person name="Steindorff A."/>
            <person name="Ohm R.A."/>
            <person name="Martin F."/>
            <person name="Silar P."/>
            <person name="Natvig D.O."/>
            <person name="Lalanne C."/>
            <person name="Gautier V."/>
            <person name="Ament-Velasquez S.L."/>
            <person name="Kruys A."/>
            <person name="Hutchinson M.I."/>
            <person name="Powell A.J."/>
            <person name="Barry K."/>
            <person name="Miller A.N."/>
            <person name="Grigoriev I.V."/>
            <person name="Debuchy R."/>
            <person name="Gladieux P."/>
            <person name="Hiltunen Thoren M."/>
            <person name="Johannesson H."/>
        </authorList>
    </citation>
    <scope>NUCLEOTIDE SEQUENCE</scope>
    <source>
        <strain evidence="2">PSN243</strain>
    </source>
</reference>
<evidence type="ECO:0000256" key="1">
    <source>
        <dbReference type="SAM" id="SignalP"/>
    </source>
</evidence>
<feature type="chain" id="PRO_5043451687" evidence="1">
    <location>
        <begin position="20"/>
        <end position="233"/>
    </location>
</feature>
<protein>
    <submittedName>
        <fullName evidence="2">Uncharacterized protein</fullName>
    </submittedName>
</protein>
<sequence>MKLRTVIAATAAVVGTCVAAPATTHFVARQTRALAQAAAESQQHTAVYTTTVASNRDTAPQIITTIVVTLLMPVEDAHYPSQGAPLTGTAISHFSAAPSSSWDKTSELYWTLSGNVPLGVDTTFAPLPLGATTTLTSVHTWTEHRTSTYRNIMYGNGRYDWFSTARVTFVEGVGPKYPATIIRTGYTQLEVTRTGGNEAIGFTNRNVVTNSYWRTTTMVQVPARPTPWPREED</sequence>
<proteinExistence type="predicted"/>
<evidence type="ECO:0000313" key="2">
    <source>
        <dbReference type="EMBL" id="KAK4450468.1"/>
    </source>
</evidence>
<dbReference type="EMBL" id="MU865932">
    <property type="protein sequence ID" value="KAK4450468.1"/>
    <property type="molecule type" value="Genomic_DNA"/>
</dbReference>
<accession>A0AAV9GQE2</accession>
<feature type="signal peptide" evidence="1">
    <location>
        <begin position="1"/>
        <end position="19"/>
    </location>
</feature>